<gene>
    <name evidence="5" type="ORF">BLM47_06570</name>
</gene>
<feature type="domain" description="HIRAN" evidence="4">
    <location>
        <begin position="39"/>
        <end position="120"/>
    </location>
</feature>
<evidence type="ECO:0000313" key="6">
    <source>
        <dbReference type="Proteomes" id="UP000243688"/>
    </source>
</evidence>
<evidence type="ECO:0000256" key="1">
    <source>
        <dbReference type="ARBA" id="ARBA00022723"/>
    </source>
</evidence>
<proteinExistence type="predicted"/>
<feature type="compositionally biased region" description="Basic and acidic residues" evidence="3">
    <location>
        <begin position="20"/>
        <end position="31"/>
    </location>
</feature>
<comment type="caution">
    <text evidence="5">The sequence shown here is derived from an EMBL/GenBank/DDBJ whole genome shotgun (WGS) entry which is preliminary data.</text>
</comment>
<dbReference type="GO" id="GO:0016818">
    <property type="term" value="F:hydrolase activity, acting on acid anhydrides, in phosphorus-containing anhydrides"/>
    <property type="evidence" value="ECO:0007669"/>
    <property type="project" value="InterPro"/>
</dbReference>
<evidence type="ECO:0000256" key="2">
    <source>
        <dbReference type="ARBA" id="ARBA00022801"/>
    </source>
</evidence>
<dbReference type="GO" id="GO:0003676">
    <property type="term" value="F:nucleic acid binding"/>
    <property type="evidence" value="ECO:0007669"/>
    <property type="project" value="InterPro"/>
</dbReference>
<feature type="region of interest" description="Disordered" evidence="3">
    <location>
        <begin position="1"/>
        <end position="31"/>
    </location>
</feature>
<reference evidence="5 6" key="1">
    <citation type="submission" date="2016-12" db="EMBL/GenBank/DDBJ databases">
        <title>Candidatus Reconcilibacillus cellulovorans genome.</title>
        <authorList>
            <person name="Kolinko S."/>
            <person name="Wu Y.-W."/>
            <person name="Tachea F."/>
            <person name="Denzel E."/>
            <person name="Hiras J."/>
            <person name="Baecker N."/>
            <person name="Chan L.J."/>
            <person name="Eichorst S.A."/>
            <person name="Frey D."/>
            <person name="Adams P.D."/>
            <person name="Pray T."/>
            <person name="Tanjore D."/>
            <person name="Petzold C.J."/>
            <person name="Gladden J.M."/>
            <person name="Simmons B.A."/>
            <person name="Singer S.W."/>
        </authorList>
    </citation>
    <scope>NUCLEOTIDE SEQUENCE [LARGE SCALE GENOMIC DNA]</scope>
    <source>
        <strain evidence="5">JTherm</strain>
    </source>
</reference>
<evidence type="ECO:0000313" key="5">
    <source>
        <dbReference type="EMBL" id="PDO10533.1"/>
    </source>
</evidence>
<name>A0A2A6E0L2_9BACL</name>
<dbReference type="AlphaFoldDB" id="A0A2A6E0L2"/>
<dbReference type="Proteomes" id="UP000243688">
    <property type="component" value="Unassembled WGS sequence"/>
</dbReference>
<dbReference type="Pfam" id="PF08797">
    <property type="entry name" value="HIRAN"/>
    <property type="match status" value="1"/>
</dbReference>
<dbReference type="Gene3D" id="3.30.70.2330">
    <property type="match status" value="1"/>
</dbReference>
<protein>
    <recommendedName>
        <fullName evidence="4">HIRAN domain-containing protein</fullName>
    </recommendedName>
</protein>
<organism evidence="5 6">
    <name type="scientific">Candidatus Reconcilbacillus cellulovorans</name>
    <dbReference type="NCBI Taxonomy" id="1906605"/>
    <lineage>
        <taxon>Bacteria</taxon>
        <taxon>Bacillati</taxon>
        <taxon>Bacillota</taxon>
        <taxon>Bacilli</taxon>
        <taxon>Bacillales</taxon>
        <taxon>Paenibacillaceae</taxon>
        <taxon>Candidatus Reconcilbacillus</taxon>
    </lineage>
</organism>
<dbReference type="InterPro" id="IPR014905">
    <property type="entry name" value="HIRAN"/>
</dbReference>
<evidence type="ECO:0000259" key="4">
    <source>
        <dbReference type="Pfam" id="PF08797"/>
    </source>
</evidence>
<dbReference type="EMBL" id="MOXJ01000013">
    <property type="protein sequence ID" value="PDO10533.1"/>
    <property type="molecule type" value="Genomic_DNA"/>
</dbReference>
<accession>A0A2A6E0L2</accession>
<sequence length="145" mass="15803">MAYTEFPYGTENASAGIGRDTNEKGGTRAMEKKEERHDAVFVGICGMKHYFGSAMLRPGATVRLVKDPDNPVDDEAIRVEMGTLGRIGYVANSVDTVPRGCYSAGRLYDKIGEEAEGVVWFVLKDAAIVEVRFDGRASPQEPIPS</sequence>
<evidence type="ECO:0000256" key="3">
    <source>
        <dbReference type="SAM" id="MobiDB-lite"/>
    </source>
</evidence>
<keyword evidence="1" id="KW-0479">Metal-binding</keyword>
<dbReference type="GO" id="GO:0008270">
    <property type="term" value="F:zinc ion binding"/>
    <property type="evidence" value="ECO:0007669"/>
    <property type="project" value="InterPro"/>
</dbReference>
<keyword evidence="2" id="KW-0378">Hydrolase</keyword>